<dbReference type="SMART" id="SM00257">
    <property type="entry name" value="LysM"/>
    <property type="match status" value="2"/>
</dbReference>
<organism evidence="4 5">
    <name type="scientific">Gracilibacillus salinarum</name>
    <dbReference type="NCBI Taxonomy" id="2932255"/>
    <lineage>
        <taxon>Bacteria</taxon>
        <taxon>Bacillati</taxon>
        <taxon>Bacillota</taxon>
        <taxon>Bacilli</taxon>
        <taxon>Bacillales</taxon>
        <taxon>Bacillaceae</taxon>
        <taxon>Gracilibacillus</taxon>
    </lineage>
</organism>
<evidence type="ECO:0000313" key="4">
    <source>
        <dbReference type="EMBL" id="UOQ87178.1"/>
    </source>
</evidence>
<feature type="domain" description="LysM" evidence="2">
    <location>
        <begin position="2"/>
        <end position="46"/>
    </location>
</feature>
<evidence type="ECO:0000259" key="2">
    <source>
        <dbReference type="PROSITE" id="PS51782"/>
    </source>
</evidence>
<dbReference type="InterPro" id="IPR029070">
    <property type="entry name" value="Chitinase_insertion_sf"/>
</dbReference>
<dbReference type="Gene3D" id="3.10.350.10">
    <property type="entry name" value="LysM domain"/>
    <property type="match status" value="2"/>
</dbReference>
<dbReference type="InterPro" id="IPR017853">
    <property type="entry name" value="GH"/>
</dbReference>
<keyword evidence="5" id="KW-1185">Reference proteome</keyword>
<gene>
    <name evidence="4" type="ORF">MUN87_09965</name>
</gene>
<dbReference type="Gene3D" id="3.10.50.10">
    <property type="match status" value="1"/>
</dbReference>
<evidence type="ECO:0000313" key="5">
    <source>
        <dbReference type="Proteomes" id="UP000831537"/>
    </source>
</evidence>
<evidence type="ECO:0000256" key="1">
    <source>
        <dbReference type="ARBA" id="ARBA00023295"/>
    </source>
</evidence>
<keyword evidence="1" id="KW-0326">Glycosidase</keyword>
<dbReference type="Gene3D" id="3.20.20.80">
    <property type="entry name" value="Glycosidases"/>
    <property type="match status" value="1"/>
</dbReference>
<dbReference type="InterPro" id="IPR011583">
    <property type="entry name" value="Chitinase_II/V-like_cat"/>
</dbReference>
<dbReference type="InterPro" id="IPR001223">
    <property type="entry name" value="Glyco_hydro18_cat"/>
</dbReference>
<dbReference type="Proteomes" id="UP000831537">
    <property type="component" value="Chromosome"/>
</dbReference>
<dbReference type="PROSITE" id="PS51782">
    <property type="entry name" value="LYSM"/>
    <property type="match status" value="2"/>
</dbReference>
<name>A0ABY4GS01_9BACI</name>
<feature type="domain" description="GH18" evidence="3">
    <location>
        <begin position="107"/>
        <end position="423"/>
    </location>
</feature>
<dbReference type="RefSeq" id="WP_244747619.1">
    <property type="nucleotide sequence ID" value="NZ_CP095071.1"/>
</dbReference>
<proteinExistence type="predicted"/>
<dbReference type="PANTHER" id="PTHR46066:SF2">
    <property type="entry name" value="CHITINASE DOMAIN-CONTAINING PROTEIN 1"/>
    <property type="match status" value="1"/>
</dbReference>
<accession>A0ABY4GS01</accession>
<dbReference type="CDD" id="cd00118">
    <property type="entry name" value="LysM"/>
    <property type="match status" value="2"/>
</dbReference>
<keyword evidence="1" id="KW-0378">Hydrolase</keyword>
<dbReference type="Pfam" id="PF00704">
    <property type="entry name" value="Glyco_hydro_18"/>
    <property type="match status" value="1"/>
</dbReference>
<dbReference type="Pfam" id="PF01476">
    <property type="entry name" value="LysM"/>
    <property type="match status" value="2"/>
</dbReference>
<dbReference type="InterPro" id="IPR036779">
    <property type="entry name" value="LysM_dom_sf"/>
</dbReference>
<dbReference type="SUPFAM" id="SSF51445">
    <property type="entry name" value="(Trans)glycosidases"/>
    <property type="match status" value="1"/>
</dbReference>
<dbReference type="PROSITE" id="PS51910">
    <property type="entry name" value="GH18_2"/>
    <property type="match status" value="1"/>
</dbReference>
<dbReference type="SUPFAM" id="SSF54106">
    <property type="entry name" value="LysM domain"/>
    <property type="match status" value="2"/>
</dbReference>
<dbReference type="PANTHER" id="PTHR46066">
    <property type="entry name" value="CHITINASE DOMAIN-CONTAINING PROTEIN 1 FAMILY MEMBER"/>
    <property type="match status" value="1"/>
</dbReference>
<feature type="domain" description="LysM" evidence="2">
    <location>
        <begin position="55"/>
        <end position="99"/>
    </location>
</feature>
<dbReference type="EMBL" id="CP095071">
    <property type="protein sequence ID" value="UOQ87178.1"/>
    <property type="molecule type" value="Genomic_DNA"/>
</dbReference>
<evidence type="ECO:0000259" key="3">
    <source>
        <dbReference type="PROSITE" id="PS51910"/>
    </source>
</evidence>
<dbReference type="InterPro" id="IPR018392">
    <property type="entry name" value="LysM"/>
</dbReference>
<sequence length="423" mass="47472">MTIHVVKSGESLWQIANLYQLPIVTIMEVNGLPSANTIIPGLALYIPNVPVIQNRAYMVKAGDTIWQLANRYNTTIEAIIQANPGLNPAALYVGQILMIPTAMRPQIETLGFVIPYSQESVLTVIRSLANLLTYVAVVSYSFTDEGYAYVLLDDTEVVRESNQLGVTPLLMIRNFTAEDFDAELAGNVFANPVYRRNLIDSLMRFVNEKGYGGVSLDIEFIPPARRQNFNTFLQELKAALGSLILHVNVHAKSEDLPTNRIVGAYDYQQIGAIADIVAIMTIDYGYPGGPPDPVAPLWWMNEVVQYATSLIDSRKLQIAFPLYGYDWRVSDNNTTALSVNGAQDQAIAANTVIAYNQPAASPWYRYWDGTEEHIVWFEDSRSYQAKYNVVDLYQLLGVTYWQLNLPAPQNWAYLHDHYTVTKI</sequence>
<protein>
    <submittedName>
        <fullName evidence="4">LysM peptidoglycan-binding domain-containing protein</fullName>
    </submittedName>
</protein>
<reference evidence="4 5" key="1">
    <citation type="submission" date="2022-04" db="EMBL/GenBank/DDBJ databases">
        <title>Gracilibacillus sp. isolated from saltern.</title>
        <authorList>
            <person name="Won M."/>
            <person name="Lee C.-M."/>
            <person name="Woen H.-Y."/>
            <person name="Kwon S.-W."/>
        </authorList>
    </citation>
    <scope>NUCLEOTIDE SEQUENCE [LARGE SCALE GENOMIC DNA]</scope>
    <source>
        <strain evidence="4 5">SSPM10-3</strain>
    </source>
</reference>
<dbReference type="SMART" id="SM00636">
    <property type="entry name" value="Glyco_18"/>
    <property type="match status" value="1"/>
</dbReference>